<reference evidence="11 12" key="1">
    <citation type="submission" date="2020-10" db="EMBL/GenBank/DDBJ databases">
        <title>Plant Genome Project.</title>
        <authorList>
            <person name="Zhang R.-G."/>
        </authorList>
    </citation>
    <scope>NUCLEOTIDE SEQUENCE [LARGE SCALE GENOMIC DNA]</scope>
    <source>
        <strain evidence="11">FAFU-HL-1</strain>
        <tissue evidence="11">Leaf</tissue>
    </source>
</reference>
<keyword evidence="2" id="KW-0148">Chlorophyll</keyword>
<keyword evidence="9" id="KW-0604">Photosystem II</keyword>
<keyword evidence="4" id="KW-0934">Plastid</keyword>
<keyword evidence="7" id="KW-0157">Chromophore</keyword>
<dbReference type="InterPro" id="IPR000932">
    <property type="entry name" value="PS_antenna-like"/>
</dbReference>
<organism evidence="11 12">
    <name type="scientific">Salix dunnii</name>
    <dbReference type="NCBI Taxonomy" id="1413687"/>
    <lineage>
        <taxon>Eukaryota</taxon>
        <taxon>Viridiplantae</taxon>
        <taxon>Streptophyta</taxon>
        <taxon>Embryophyta</taxon>
        <taxon>Tracheophyta</taxon>
        <taxon>Spermatophyta</taxon>
        <taxon>Magnoliopsida</taxon>
        <taxon>eudicotyledons</taxon>
        <taxon>Gunneridae</taxon>
        <taxon>Pentapetalae</taxon>
        <taxon>rosids</taxon>
        <taxon>fabids</taxon>
        <taxon>Malpighiales</taxon>
        <taxon>Salicaceae</taxon>
        <taxon>Saliceae</taxon>
        <taxon>Salix</taxon>
    </lineage>
</organism>
<comment type="subcellular location">
    <subcellularLocation>
        <location evidence="1">Membrane</location>
        <topology evidence="1">Multi-pass membrane protein</topology>
    </subcellularLocation>
</comment>
<dbReference type="GO" id="GO:0009767">
    <property type="term" value="P:photosynthetic electron transport chain"/>
    <property type="evidence" value="ECO:0007669"/>
    <property type="project" value="InterPro"/>
</dbReference>
<evidence type="ECO:0000256" key="3">
    <source>
        <dbReference type="ARBA" id="ARBA00022531"/>
    </source>
</evidence>
<evidence type="ECO:0000256" key="6">
    <source>
        <dbReference type="ARBA" id="ARBA00022989"/>
    </source>
</evidence>
<dbReference type="SUPFAM" id="SSF161077">
    <property type="entry name" value="Photosystem II antenna protein-like"/>
    <property type="match status" value="1"/>
</dbReference>
<dbReference type="GO" id="GO:0009523">
    <property type="term" value="C:photosystem II"/>
    <property type="evidence" value="ECO:0007669"/>
    <property type="project" value="UniProtKB-KW"/>
</dbReference>
<evidence type="ECO:0000256" key="10">
    <source>
        <dbReference type="SAM" id="Phobius"/>
    </source>
</evidence>
<feature type="transmembrane region" description="Helical" evidence="10">
    <location>
        <begin position="81"/>
        <end position="99"/>
    </location>
</feature>
<dbReference type="GO" id="GO:0016168">
    <property type="term" value="F:chlorophyll binding"/>
    <property type="evidence" value="ECO:0007669"/>
    <property type="project" value="UniProtKB-KW"/>
</dbReference>
<dbReference type="EMBL" id="JADGMS010000005">
    <property type="protein sequence ID" value="KAF9682807.1"/>
    <property type="molecule type" value="Genomic_DNA"/>
</dbReference>
<feature type="transmembrane region" description="Helical" evidence="10">
    <location>
        <begin position="47"/>
        <end position="69"/>
    </location>
</feature>
<evidence type="ECO:0000313" key="12">
    <source>
        <dbReference type="Proteomes" id="UP000657918"/>
    </source>
</evidence>
<evidence type="ECO:0000256" key="2">
    <source>
        <dbReference type="ARBA" id="ARBA00022494"/>
    </source>
</evidence>
<dbReference type="OrthoDB" id="375at2759"/>
<dbReference type="InterPro" id="IPR036001">
    <property type="entry name" value="PS_II_antenna-like_sf"/>
</dbReference>
<comment type="caution">
    <text evidence="11">The sequence shown here is derived from an EMBL/GenBank/DDBJ whole genome shotgun (WGS) entry which is preliminary data.</text>
</comment>
<keyword evidence="8 10" id="KW-0472">Membrane</keyword>
<dbReference type="AlphaFoldDB" id="A0A835MXR9"/>
<keyword evidence="12" id="KW-1185">Reference proteome</keyword>
<dbReference type="Proteomes" id="UP000657918">
    <property type="component" value="Unassembled WGS sequence"/>
</dbReference>
<evidence type="ECO:0000256" key="1">
    <source>
        <dbReference type="ARBA" id="ARBA00004141"/>
    </source>
</evidence>
<name>A0A835MXR9_9ROSI</name>
<evidence type="ECO:0000256" key="9">
    <source>
        <dbReference type="ARBA" id="ARBA00023276"/>
    </source>
</evidence>
<keyword evidence="3" id="KW-0602">Photosynthesis</keyword>
<sequence>MVPYYLLDFHVMHVPLVGGWADLMAPQEQVALDPSSPALDTMWRQDMFFILFVTRLGITILWAGSNITGNPAIWSYEVQEVGLVSFSLLLFFGHIWYGLFKDVFDGIDPCLGAEECSKRKKQAWKL</sequence>
<evidence type="ECO:0000313" key="11">
    <source>
        <dbReference type="EMBL" id="KAF9682807.1"/>
    </source>
</evidence>
<keyword evidence="5 10" id="KW-0812">Transmembrane</keyword>
<proteinExistence type="predicted"/>
<gene>
    <name evidence="11" type="ORF">SADUNF_Sadunf05G0146700</name>
</gene>
<evidence type="ECO:0000256" key="7">
    <source>
        <dbReference type="ARBA" id="ARBA00022991"/>
    </source>
</evidence>
<keyword evidence="6 10" id="KW-1133">Transmembrane helix</keyword>
<evidence type="ECO:0000256" key="5">
    <source>
        <dbReference type="ARBA" id="ARBA00022692"/>
    </source>
</evidence>
<dbReference type="Pfam" id="PF00421">
    <property type="entry name" value="PSII"/>
    <property type="match status" value="1"/>
</dbReference>
<evidence type="ECO:0000256" key="4">
    <source>
        <dbReference type="ARBA" id="ARBA00022640"/>
    </source>
</evidence>
<accession>A0A835MXR9</accession>
<evidence type="ECO:0000256" key="8">
    <source>
        <dbReference type="ARBA" id="ARBA00023136"/>
    </source>
</evidence>
<protein>
    <submittedName>
        <fullName evidence="11">Uncharacterized protein</fullName>
    </submittedName>
</protein>